<dbReference type="PANTHER" id="PTHR31157">
    <property type="entry name" value="SCP DOMAIN-CONTAINING PROTEIN"/>
    <property type="match status" value="1"/>
</dbReference>
<dbReference type="PANTHER" id="PTHR31157:SF1">
    <property type="entry name" value="SCP DOMAIN-CONTAINING PROTEIN"/>
    <property type="match status" value="1"/>
</dbReference>
<feature type="region of interest" description="Disordered" evidence="1">
    <location>
        <begin position="1"/>
        <end position="35"/>
    </location>
</feature>
<feature type="compositionally biased region" description="Low complexity" evidence="1">
    <location>
        <begin position="110"/>
        <end position="120"/>
    </location>
</feature>
<feature type="compositionally biased region" description="Low complexity" evidence="1">
    <location>
        <begin position="18"/>
        <end position="33"/>
    </location>
</feature>
<dbReference type="AlphaFoldDB" id="A0A191WBD2"/>
<feature type="compositionally biased region" description="Basic residues" evidence="1">
    <location>
        <begin position="1"/>
        <end position="13"/>
    </location>
</feature>
<reference evidence="3 4" key="1">
    <citation type="journal article" date="2016" name="Int. J. Syst. Evol. Microbiol.">
        <title>Agromyces aureus sp. nov., isolated from the rhizosphere of Salix caprea L. grown in a heavy-metal-contaminated soil.</title>
        <authorList>
            <person name="Corretto E."/>
            <person name="Antonielli L."/>
            <person name="Sessitsch A."/>
            <person name="Compant S."/>
            <person name="Gorfer M."/>
            <person name="Kuffner M."/>
            <person name="Brader G."/>
        </authorList>
    </citation>
    <scope>NUCLEOTIDE SEQUENCE [LARGE SCALE GENOMIC DNA]</scope>
    <source>
        <strain evidence="3 4">AR33</strain>
    </source>
</reference>
<evidence type="ECO:0000313" key="4">
    <source>
        <dbReference type="Proteomes" id="UP000078437"/>
    </source>
</evidence>
<evidence type="ECO:0000313" key="3">
    <source>
        <dbReference type="EMBL" id="ANJ25565.1"/>
    </source>
</evidence>
<evidence type="ECO:0000259" key="2">
    <source>
        <dbReference type="Pfam" id="PF00188"/>
    </source>
</evidence>
<accession>A0A191WBD2</accession>
<protein>
    <recommendedName>
        <fullName evidence="2">SCP domain-containing protein</fullName>
    </recommendedName>
</protein>
<dbReference type="CDD" id="cd05379">
    <property type="entry name" value="CAP_bacterial"/>
    <property type="match status" value="1"/>
</dbReference>
<dbReference type="InterPro" id="IPR035940">
    <property type="entry name" value="CAP_sf"/>
</dbReference>
<dbReference type="RefSeq" id="WP_067872052.1">
    <property type="nucleotide sequence ID" value="NZ_CP013979.1"/>
</dbReference>
<dbReference type="STRING" id="453304.ATC03_01025"/>
<dbReference type="Pfam" id="PF00188">
    <property type="entry name" value="CAP"/>
    <property type="match status" value="1"/>
</dbReference>
<feature type="domain" description="SCP" evidence="2">
    <location>
        <begin position="145"/>
        <end position="248"/>
    </location>
</feature>
<dbReference type="KEGG" id="agy:ATC03_01025"/>
<keyword evidence="4" id="KW-1185">Reference proteome</keyword>
<dbReference type="Gene3D" id="3.40.33.10">
    <property type="entry name" value="CAP"/>
    <property type="match status" value="1"/>
</dbReference>
<sequence length="258" mass="25949">MDPKPLPRHRATARHGDPAAAAAVPAEPGPTAADAPRAPFARWARSGPWIAAGCGLLLAAGAALVVTPTLGAPADVSTDLALGGPSSEAQVASDLPGSPSLVSEVTVETAQPTQAPPAAGTGAGTSAGTGAGGASGAASLPSAVVDLTNAERAAAGCPPVAFDARLTAAAQLHSEDMVAQDYFSHQSLDGRSPWDRAKAQRYPNPGAENIAKGQASAEDVMRAWMDSPGHRANILNCDLREIGVGVADRTWTQVFGWG</sequence>
<proteinExistence type="predicted"/>
<dbReference type="SUPFAM" id="SSF55797">
    <property type="entry name" value="PR-1-like"/>
    <property type="match status" value="1"/>
</dbReference>
<reference evidence="4" key="2">
    <citation type="submission" date="2016-01" db="EMBL/GenBank/DDBJ databases">
        <title>Complete genome sequence of Agromyces aureus AR33T and comparison with related organisms.</title>
        <authorList>
            <person name="Corretto E."/>
            <person name="Antonielli L."/>
            <person name="Sessitsch A."/>
            <person name="Brader G."/>
        </authorList>
    </citation>
    <scope>NUCLEOTIDE SEQUENCE [LARGE SCALE GENOMIC DNA]</scope>
    <source>
        <strain evidence="4">AR33</strain>
    </source>
</reference>
<evidence type="ECO:0000256" key="1">
    <source>
        <dbReference type="SAM" id="MobiDB-lite"/>
    </source>
</evidence>
<dbReference type="Proteomes" id="UP000078437">
    <property type="component" value="Chromosome"/>
</dbReference>
<organism evidence="3 4">
    <name type="scientific">Agromyces aureus</name>
    <dbReference type="NCBI Taxonomy" id="453304"/>
    <lineage>
        <taxon>Bacteria</taxon>
        <taxon>Bacillati</taxon>
        <taxon>Actinomycetota</taxon>
        <taxon>Actinomycetes</taxon>
        <taxon>Micrococcales</taxon>
        <taxon>Microbacteriaceae</taxon>
        <taxon>Agromyces</taxon>
    </lineage>
</organism>
<gene>
    <name evidence="3" type="ORF">ATC03_01025</name>
</gene>
<dbReference type="InterPro" id="IPR014044">
    <property type="entry name" value="CAP_dom"/>
</dbReference>
<dbReference type="EMBL" id="CP013979">
    <property type="protein sequence ID" value="ANJ25565.1"/>
    <property type="molecule type" value="Genomic_DNA"/>
</dbReference>
<feature type="compositionally biased region" description="Polar residues" evidence="1">
    <location>
        <begin position="100"/>
        <end position="109"/>
    </location>
</feature>
<feature type="compositionally biased region" description="Gly residues" evidence="1">
    <location>
        <begin position="121"/>
        <end position="135"/>
    </location>
</feature>
<name>A0A191WBD2_9MICO</name>
<feature type="region of interest" description="Disordered" evidence="1">
    <location>
        <begin position="84"/>
        <end position="135"/>
    </location>
</feature>